<dbReference type="PROSITE" id="PS00211">
    <property type="entry name" value="ABC_TRANSPORTER_1"/>
    <property type="match status" value="1"/>
</dbReference>
<evidence type="ECO:0000313" key="6">
    <source>
        <dbReference type="EMBL" id="RMW95017.1"/>
    </source>
</evidence>
<evidence type="ECO:0000259" key="5">
    <source>
        <dbReference type="PROSITE" id="PS50893"/>
    </source>
</evidence>
<dbReference type="InterPro" id="IPR027417">
    <property type="entry name" value="P-loop_NTPase"/>
</dbReference>
<accession>A0A3M6PV89</accession>
<dbReference type="InterPro" id="IPR003593">
    <property type="entry name" value="AAA+_ATPase"/>
</dbReference>
<evidence type="ECO:0000313" key="7">
    <source>
        <dbReference type="EMBL" id="RMX11191.1"/>
    </source>
</evidence>
<dbReference type="GO" id="GO:0016887">
    <property type="term" value="F:ATP hydrolysis activity"/>
    <property type="evidence" value="ECO:0007669"/>
    <property type="project" value="InterPro"/>
</dbReference>
<dbReference type="PANTHER" id="PTHR43023:SF6">
    <property type="entry name" value="INTERMEMBRANE PHOSPHOLIPID TRANSPORT SYSTEM ATP-BINDING PROTEIN MLAF"/>
    <property type="match status" value="1"/>
</dbReference>
<proteinExistence type="predicted"/>
<keyword evidence="4 6" id="KW-0067">ATP-binding</keyword>
<feature type="domain" description="ABC transporter" evidence="5">
    <location>
        <begin position="15"/>
        <end position="251"/>
    </location>
</feature>
<dbReference type="PANTHER" id="PTHR43023">
    <property type="entry name" value="PROTEIN TRIGALACTOSYLDIACYLGLYCEROL 3, CHLOROPLASTIC"/>
    <property type="match status" value="1"/>
</dbReference>
<keyword evidence="3" id="KW-0547">Nucleotide-binding</keyword>
<dbReference type="SUPFAM" id="SSF52540">
    <property type="entry name" value="P-loop containing nucleoside triphosphate hydrolases"/>
    <property type="match status" value="1"/>
</dbReference>
<dbReference type="InterPro" id="IPR017871">
    <property type="entry name" value="ABC_transporter-like_CS"/>
</dbReference>
<evidence type="ECO:0000313" key="9">
    <source>
        <dbReference type="Proteomes" id="UP000281171"/>
    </source>
</evidence>
<dbReference type="InterPro" id="IPR003439">
    <property type="entry name" value="ABC_transporter-like_ATP-bd"/>
</dbReference>
<dbReference type="CDD" id="cd03261">
    <property type="entry name" value="ABC_Org_Solvent_Resistant"/>
    <property type="match status" value="1"/>
</dbReference>
<dbReference type="SMART" id="SM00382">
    <property type="entry name" value="AAA"/>
    <property type="match status" value="1"/>
</dbReference>
<dbReference type="Proteomes" id="UP000281171">
    <property type="component" value="Unassembled WGS sequence"/>
</dbReference>
<keyword evidence="2" id="KW-0472">Membrane</keyword>
<accession>A0A3M6R760</accession>
<evidence type="ECO:0000313" key="8">
    <source>
        <dbReference type="Proteomes" id="UP000267521"/>
    </source>
</evidence>
<dbReference type="RefSeq" id="WP_122239381.1">
    <property type="nucleotide sequence ID" value="NZ_RDQK01000004.1"/>
</dbReference>
<protein>
    <submittedName>
        <fullName evidence="6">ABC transporter ATP-binding protein</fullName>
    </submittedName>
</protein>
<dbReference type="Proteomes" id="UP000267521">
    <property type="component" value="Unassembled WGS sequence"/>
</dbReference>
<dbReference type="Pfam" id="PF00005">
    <property type="entry name" value="ABC_tran"/>
    <property type="match status" value="1"/>
</dbReference>
<evidence type="ECO:0000256" key="3">
    <source>
        <dbReference type="ARBA" id="ARBA00022741"/>
    </source>
</evidence>
<dbReference type="GO" id="GO:0005524">
    <property type="term" value="F:ATP binding"/>
    <property type="evidence" value="ECO:0007669"/>
    <property type="project" value="UniProtKB-KW"/>
</dbReference>
<keyword evidence="1" id="KW-0813">Transport</keyword>
<dbReference type="AlphaFoldDB" id="A0A3M6PV89"/>
<name>A0A3M6PV89_9BURK</name>
<dbReference type="EMBL" id="RDQK01000004">
    <property type="protein sequence ID" value="RMX11191.1"/>
    <property type="molecule type" value="Genomic_DNA"/>
</dbReference>
<dbReference type="Gene3D" id="3.40.50.300">
    <property type="entry name" value="P-loop containing nucleotide triphosphate hydrolases"/>
    <property type="match status" value="1"/>
</dbReference>
<keyword evidence="2" id="KW-1003">Cell membrane</keyword>
<gene>
    <name evidence="7" type="ORF">EBQ24_01820</name>
    <name evidence="6" type="ORF">EBQ26_11715</name>
</gene>
<reference evidence="8 9" key="1">
    <citation type="submission" date="2018-10" db="EMBL/GenBank/DDBJ databases">
        <title>Comamonadaceae CDC group NO-1 genome sequencing and assembly.</title>
        <authorList>
            <person name="Bernier A.-M."/>
            <person name="Bernard K."/>
        </authorList>
    </citation>
    <scope>NUCLEOTIDE SEQUENCE [LARGE SCALE GENOMIC DNA]</scope>
    <source>
        <strain evidence="7 9">NML180581</strain>
        <strain evidence="6 8">NML970147</strain>
    </source>
</reference>
<evidence type="ECO:0000256" key="2">
    <source>
        <dbReference type="ARBA" id="ARBA00022475"/>
    </source>
</evidence>
<evidence type="ECO:0000256" key="4">
    <source>
        <dbReference type="ARBA" id="ARBA00022840"/>
    </source>
</evidence>
<comment type="caution">
    <text evidence="6">The sequence shown here is derived from an EMBL/GenBank/DDBJ whole genome shotgun (WGS) entry which is preliminary data.</text>
</comment>
<evidence type="ECO:0000256" key="1">
    <source>
        <dbReference type="ARBA" id="ARBA00022448"/>
    </source>
</evidence>
<sequence length="285" mass="30757">MTVETSPTALTKPLVDIQRLSFGYGERLILDDVSLQVPRGQVTAIMGASGGGKTTLLRLISGQNLPAAGTVFFDGVDVGQQSQEGLYALRRRMGMLFQFGALFTDMTVFENVAFPLREHARLPEEVLRDVVLMKLNAVGLRGARDLMPSEISGGMARRVALARAIALDPELILYDEPFAGLDPIALGTTARLIRRLNDALGTTSVLVSHDLEETFQIADHIIVLANGAIAVQGSPETIRQSQDPLVQQFVQGAFDGPVRFHYPGASLDTDFGLASPVSPEERGTK</sequence>
<dbReference type="PROSITE" id="PS50893">
    <property type="entry name" value="ABC_TRANSPORTER_2"/>
    <property type="match status" value="1"/>
</dbReference>
<dbReference type="EMBL" id="RDQM01000020">
    <property type="protein sequence ID" value="RMW95017.1"/>
    <property type="molecule type" value="Genomic_DNA"/>
</dbReference>
<organism evidence="6 8">
    <name type="scientific">Allofranklinella schreckenbergeri</name>
    <dbReference type="NCBI Taxonomy" id="1076744"/>
    <lineage>
        <taxon>Bacteria</taxon>
        <taxon>Pseudomonadati</taxon>
        <taxon>Pseudomonadota</taxon>
        <taxon>Betaproteobacteria</taxon>
        <taxon>Burkholderiales</taxon>
        <taxon>Comamonadaceae</taxon>
        <taxon>Allofranklinella</taxon>
    </lineage>
</organism>